<accession>A0A5B8CU21</accession>
<dbReference type="PROSITE" id="PS50921">
    <property type="entry name" value="ANTAR"/>
    <property type="match status" value="1"/>
</dbReference>
<dbReference type="OrthoDB" id="9782798at2"/>
<reference evidence="3" key="1">
    <citation type="journal article" date="2019" name="ISME J.">
        <title>Evolution in action: habitat transition from sediment to the pelagial leads to genome streamlining in Methylophilaceae.</title>
        <authorList>
            <person name="Salcher M."/>
            <person name="Schaefle D."/>
            <person name="Kaspar M."/>
            <person name="Neuenschwander S.M."/>
            <person name="Ghai R."/>
        </authorList>
    </citation>
    <scope>NUCLEOTIDE SEQUENCE [LARGE SCALE GENOMIC DNA]</scope>
    <source>
        <strain evidence="3">MMS-M-51</strain>
    </source>
</reference>
<protein>
    <submittedName>
        <fullName evidence="2">ANTAR domain-containing protein</fullName>
    </submittedName>
</protein>
<dbReference type="InterPro" id="IPR036388">
    <property type="entry name" value="WH-like_DNA-bd_sf"/>
</dbReference>
<dbReference type="InterPro" id="IPR013587">
    <property type="entry name" value="Nitrate/nitrite_sensing"/>
</dbReference>
<dbReference type="EMBL" id="CP040946">
    <property type="protein sequence ID" value="QDC44566.1"/>
    <property type="molecule type" value="Genomic_DNA"/>
</dbReference>
<evidence type="ECO:0000313" key="3">
    <source>
        <dbReference type="Proteomes" id="UP000311008"/>
    </source>
</evidence>
<dbReference type="SUPFAM" id="SSF52172">
    <property type="entry name" value="CheY-like"/>
    <property type="match status" value="1"/>
</dbReference>
<dbReference type="RefSeq" id="WP_140003896.1">
    <property type="nucleotide sequence ID" value="NZ_CP040946.1"/>
</dbReference>
<dbReference type="SMART" id="SM01012">
    <property type="entry name" value="ANTAR"/>
    <property type="match status" value="1"/>
</dbReference>
<dbReference type="Pfam" id="PF03861">
    <property type="entry name" value="ANTAR"/>
    <property type="match status" value="1"/>
</dbReference>
<sequence length="423" mass="48470">MQTDLTAEQTILLAKLRHIEELERLVICTEFVETLGQMVHQIQAERGASCLYLASTGQHFARERADLVAQNSPLDHRFKQALQRHLHANPQADAKQLTLVSWILLGFDQLTALRHQVTLHQISFEDCIQSFTRLIGSLISLIFEITDNTVNTKISSSLLALYNLVQGKEFAGQERAVGAYLFGSGRLQLAHQQKLMELIALQERHFESFCQFATPTLRDAWALARVSDTQRTYQQYQTRLTLAKPEQSLQAKDADIWFELCSQRLTELWQIQCLLIQDMHHMLNALVESARQDLEKTRQYLQQLQRKSSPTKPDSTFFNLSIPVENAYAFLSHHPNQPYPIESVLSLLQQQSQHIAEVESELSDTKKALTERKQIERAKGLLMSNLGLSEVEAYKSMRSTAMEQKRKIIDVAENILLQHKLPQ</sequence>
<proteinExistence type="predicted"/>
<dbReference type="AlphaFoldDB" id="A0A5B8CU21"/>
<gene>
    <name evidence="2" type="ORF">FIU01_08505</name>
</gene>
<keyword evidence="3" id="KW-1185">Reference proteome</keyword>
<evidence type="ECO:0000259" key="1">
    <source>
        <dbReference type="PROSITE" id="PS50921"/>
    </source>
</evidence>
<name>A0A5B8CU21_9PROT</name>
<dbReference type="InterPro" id="IPR011006">
    <property type="entry name" value="CheY-like_superfamily"/>
</dbReference>
<organism evidence="2 3">
    <name type="scientific">Methylophilus medardicus</name>
    <dbReference type="NCBI Taxonomy" id="2588534"/>
    <lineage>
        <taxon>Bacteria</taxon>
        <taxon>Pseudomonadati</taxon>
        <taxon>Pseudomonadota</taxon>
        <taxon>Betaproteobacteria</taxon>
        <taxon>Nitrosomonadales</taxon>
        <taxon>Methylophilaceae</taxon>
        <taxon>Methylophilus</taxon>
    </lineage>
</organism>
<dbReference type="Proteomes" id="UP000311008">
    <property type="component" value="Chromosome"/>
</dbReference>
<dbReference type="KEGG" id="mmec:FIU01_08505"/>
<evidence type="ECO:0000313" key="2">
    <source>
        <dbReference type="EMBL" id="QDC44566.1"/>
    </source>
</evidence>
<dbReference type="GO" id="GO:0003723">
    <property type="term" value="F:RNA binding"/>
    <property type="evidence" value="ECO:0007669"/>
    <property type="project" value="InterPro"/>
</dbReference>
<feature type="domain" description="ANTAR" evidence="1">
    <location>
        <begin position="355"/>
        <end position="416"/>
    </location>
</feature>
<dbReference type="Pfam" id="PF08376">
    <property type="entry name" value="NIT"/>
    <property type="match status" value="1"/>
</dbReference>
<dbReference type="Gene3D" id="1.10.10.10">
    <property type="entry name" value="Winged helix-like DNA-binding domain superfamily/Winged helix DNA-binding domain"/>
    <property type="match status" value="1"/>
</dbReference>
<dbReference type="InterPro" id="IPR005561">
    <property type="entry name" value="ANTAR"/>
</dbReference>